<dbReference type="PROSITE" id="PS00036">
    <property type="entry name" value="BZIP_BASIC"/>
    <property type="match status" value="1"/>
</dbReference>
<dbReference type="InterPro" id="IPR004827">
    <property type="entry name" value="bZIP"/>
</dbReference>
<proteinExistence type="predicted"/>
<organism evidence="3 4">
    <name type="scientific">Fusarium mexicanum</name>
    <dbReference type="NCBI Taxonomy" id="751941"/>
    <lineage>
        <taxon>Eukaryota</taxon>
        <taxon>Fungi</taxon>
        <taxon>Dikarya</taxon>
        <taxon>Ascomycota</taxon>
        <taxon>Pezizomycotina</taxon>
        <taxon>Sordariomycetes</taxon>
        <taxon>Hypocreomycetidae</taxon>
        <taxon>Hypocreales</taxon>
        <taxon>Nectriaceae</taxon>
        <taxon>Fusarium</taxon>
        <taxon>Fusarium fujikuroi species complex</taxon>
    </lineage>
</organism>
<feature type="region of interest" description="Disordered" evidence="1">
    <location>
        <begin position="72"/>
        <end position="98"/>
    </location>
</feature>
<evidence type="ECO:0000259" key="2">
    <source>
        <dbReference type="PROSITE" id="PS00036"/>
    </source>
</evidence>
<name>A0A8H5J7V6_9HYPO</name>
<comment type="caution">
    <text evidence="3">The sequence shown here is derived from an EMBL/GenBank/DDBJ whole genome shotgun (WGS) entry which is preliminary data.</text>
</comment>
<keyword evidence="4" id="KW-1185">Reference proteome</keyword>
<dbReference type="AlphaFoldDB" id="A0A8H5J7V6"/>
<dbReference type="PANTHER" id="PTHR38116:SF1">
    <property type="entry name" value="BZIP DOMAIN-CONTAINING PROTEIN"/>
    <property type="match status" value="1"/>
</dbReference>
<dbReference type="Pfam" id="PF11905">
    <property type="entry name" value="DUF3425"/>
    <property type="match status" value="1"/>
</dbReference>
<evidence type="ECO:0000256" key="1">
    <source>
        <dbReference type="SAM" id="MobiDB-lite"/>
    </source>
</evidence>
<evidence type="ECO:0000313" key="3">
    <source>
        <dbReference type="EMBL" id="KAF5549110.1"/>
    </source>
</evidence>
<evidence type="ECO:0000313" key="4">
    <source>
        <dbReference type="Proteomes" id="UP000522262"/>
    </source>
</evidence>
<dbReference type="EMBL" id="JAAOAM010000092">
    <property type="protein sequence ID" value="KAF5549110.1"/>
    <property type="molecule type" value="Genomic_DNA"/>
</dbReference>
<protein>
    <recommendedName>
        <fullName evidence="2">BZIP domain-containing protein</fullName>
    </recommendedName>
</protein>
<dbReference type="GO" id="GO:0003700">
    <property type="term" value="F:DNA-binding transcription factor activity"/>
    <property type="evidence" value="ECO:0007669"/>
    <property type="project" value="InterPro"/>
</dbReference>
<gene>
    <name evidence="3" type="ORF">FMEXI_4452</name>
</gene>
<reference evidence="3 4" key="1">
    <citation type="submission" date="2020-05" db="EMBL/GenBank/DDBJ databases">
        <title>Identification and distribution of gene clusters putatively required for synthesis of sphingolipid metabolism inhibitors in phylogenetically diverse species of the filamentous fungus Fusarium.</title>
        <authorList>
            <person name="Kim H.-S."/>
            <person name="Busman M."/>
            <person name="Brown D.W."/>
            <person name="Divon H."/>
            <person name="Uhlig S."/>
            <person name="Proctor R.H."/>
        </authorList>
    </citation>
    <scope>NUCLEOTIDE SEQUENCE [LARGE SCALE GENOMIC DNA]</scope>
    <source>
        <strain evidence="3 4">NRRL 53147</strain>
    </source>
</reference>
<dbReference type="Proteomes" id="UP000522262">
    <property type="component" value="Unassembled WGS sequence"/>
</dbReference>
<sequence>MLGQRPVATLATQRKTAASVYRMSKRPAIDEASTDSGRIAISVWNGLAEWRRPEDDWTGFSSWQERRKIQNRLSQRARRRRKKDQGNNSKPFEGVKDKDTIGLYTQSRQLAPSDQTYASCIQSANHVDVQSVESLLQLGDKDGYRILPHSDDRERTRQRQAKAYQDYTLNSPKLSFLHLLIRINALNALAQNAKRIGNPVHALCRDEFVSPLWAMGPLLPDHAVPLPTCPEILQPTVLQRTVSHHPWLDLLPLPRLRDNVLKALSFQDFDEDQLCEEVYHPEDNGEGTNRPALIVCGKADDIRGWKANVPFLKKWGWLLVGCPELLESTNAWRMQRREKTLDFSRWKLFNQVSQSCSLDEDQIFGKM</sequence>
<feature type="domain" description="BZIP" evidence="2">
    <location>
        <begin position="66"/>
        <end position="81"/>
    </location>
</feature>
<dbReference type="InterPro" id="IPR021833">
    <property type="entry name" value="DUF3425"/>
</dbReference>
<accession>A0A8H5J7V6</accession>
<dbReference type="PANTHER" id="PTHR38116">
    <property type="entry name" value="CHROMOSOME 7, WHOLE GENOME SHOTGUN SEQUENCE"/>
    <property type="match status" value="1"/>
</dbReference>